<organism evidence="2 3">
    <name type="scientific">Puccinia graminis f. sp. tritici</name>
    <dbReference type="NCBI Taxonomy" id="56615"/>
    <lineage>
        <taxon>Eukaryota</taxon>
        <taxon>Fungi</taxon>
        <taxon>Dikarya</taxon>
        <taxon>Basidiomycota</taxon>
        <taxon>Pucciniomycotina</taxon>
        <taxon>Pucciniomycetes</taxon>
        <taxon>Pucciniales</taxon>
        <taxon>Pucciniaceae</taxon>
        <taxon>Puccinia</taxon>
    </lineage>
</organism>
<evidence type="ECO:0000313" key="2">
    <source>
        <dbReference type="EMBL" id="KAA1136615.1"/>
    </source>
</evidence>
<evidence type="ECO:0000313" key="3">
    <source>
        <dbReference type="Proteomes" id="UP000325313"/>
    </source>
</evidence>
<evidence type="ECO:0000256" key="1">
    <source>
        <dbReference type="SAM" id="SignalP"/>
    </source>
</evidence>
<feature type="chain" id="PRO_5022669091" evidence="1">
    <location>
        <begin position="23"/>
        <end position="136"/>
    </location>
</feature>
<sequence length="136" mass="15318">MKASTPWIFVIMLTALVLLVNGMVERSAKVVAVSWPKQWVLPAFLGPPPGEGDFFTRRATALYIWKDQLIRFYPHQDSNWLVFNSLDCEVLITAHFKNLDGHQSKADFILAGNVNNHLHIPYTTELIIDVISVGGI</sequence>
<proteinExistence type="predicted"/>
<dbReference type="AlphaFoldDB" id="A0A5B0SGF2"/>
<dbReference type="Proteomes" id="UP000325313">
    <property type="component" value="Unassembled WGS sequence"/>
</dbReference>
<gene>
    <name evidence="2" type="ORF">PGTUg99_036360</name>
</gene>
<protein>
    <submittedName>
        <fullName evidence="2">Uncharacterized protein</fullName>
    </submittedName>
</protein>
<keyword evidence="1" id="KW-0732">Signal</keyword>
<feature type="signal peptide" evidence="1">
    <location>
        <begin position="1"/>
        <end position="22"/>
    </location>
</feature>
<comment type="caution">
    <text evidence="2">The sequence shown here is derived from an EMBL/GenBank/DDBJ whole genome shotgun (WGS) entry which is preliminary data.</text>
</comment>
<dbReference type="EMBL" id="VDEP01000035">
    <property type="protein sequence ID" value="KAA1136615.1"/>
    <property type="molecule type" value="Genomic_DNA"/>
</dbReference>
<reference evidence="2 3" key="1">
    <citation type="submission" date="2019-05" db="EMBL/GenBank/DDBJ databases">
        <title>Emergence of the Ug99 lineage of the wheat stem rust pathogen through somatic hybridization.</title>
        <authorList>
            <person name="Li F."/>
            <person name="Upadhyaya N.M."/>
            <person name="Sperschneider J."/>
            <person name="Matny O."/>
            <person name="Nguyen-Phuc H."/>
            <person name="Mago R."/>
            <person name="Raley C."/>
            <person name="Miller M.E."/>
            <person name="Silverstein K.A.T."/>
            <person name="Henningsen E."/>
            <person name="Hirsch C.D."/>
            <person name="Visser B."/>
            <person name="Pretorius Z.A."/>
            <person name="Steffenson B.J."/>
            <person name="Schwessinger B."/>
            <person name="Dodds P.N."/>
            <person name="Figueroa M."/>
        </authorList>
    </citation>
    <scope>NUCLEOTIDE SEQUENCE [LARGE SCALE GENOMIC DNA]</scope>
    <source>
        <strain evidence="2 3">Ug99</strain>
    </source>
</reference>
<name>A0A5B0SGF2_PUCGR</name>
<accession>A0A5B0SGF2</accession>